<evidence type="ECO:0000313" key="1">
    <source>
        <dbReference type="EMBL" id="KWT72387.1"/>
    </source>
</evidence>
<reference evidence="1 2" key="1">
    <citation type="submission" date="2015-10" db="EMBL/GenBank/DDBJ databases">
        <title>Transcriptomic analysis of a linuron degrading triple-species bacterial consortium.</title>
        <authorList>
            <person name="Albers P."/>
        </authorList>
    </citation>
    <scope>NUCLEOTIDE SEQUENCE [LARGE SCALE GENOMIC DNA]</scope>
    <source>
        <strain evidence="1 2">WDL6</strain>
    </source>
</reference>
<dbReference type="RefSeq" id="WP_157066521.1">
    <property type="nucleotide sequence ID" value="NZ_LMTR01000012.1"/>
</dbReference>
<name>A0A120CYE2_HYPSL</name>
<comment type="caution">
    <text evidence="1">The sequence shown here is derived from an EMBL/GenBank/DDBJ whole genome shotgun (WGS) entry which is preliminary data.</text>
</comment>
<accession>A0A120CYE2</accession>
<organism evidence="1 2">
    <name type="scientific">Hyphomicrobium sulfonivorans</name>
    <dbReference type="NCBI Taxonomy" id="121290"/>
    <lineage>
        <taxon>Bacteria</taxon>
        <taxon>Pseudomonadati</taxon>
        <taxon>Pseudomonadota</taxon>
        <taxon>Alphaproteobacteria</taxon>
        <taxon>Hyphomicrobiales</taxon>
        <taxon>Hyphomicrobiaceae</taxon>
        <taxon>Hyphomicrobium</taxon>
    </lineage>
</organism>
<dbReference type="Proteomes" id="UP000059074">
    <property type="component" value="Unassembled WGS sequence"/>
</dbReference>
<dbReference type="PATRIC" id="fig|121290.4.peg.1562"/>
<evidence type="ECO:0000313" key="2">
    <source>
        <dbReference type="Proteomes" id="UP000059074"/>
    </source>
</evidence>
<sequence length="67" mass="7467">MIEIVAIVCLALQPTACQPATLVAPALISPTQCFRDARVEAVKWSLRHPEWRVTQWKCQYAGKIMGA</sequence>
<keyword evidence="2" id="KW-1185">Reference proteome</keyword>
<protein>
    <submittedName>
        <fullName evidence="1">Uncharacterized protein</fullName>
    </submittedName>
</protein>
<dbReference type="AlphaFoldDB" id="A0A120CYE2"/>
<gene>
    <name evidence="1" type="ORF">APY04_0181</name>
</gene>
<dbReference type="OrthoDB" id="7363897at2"/>
<proteinExistence type="predicted"/>
<dbReference type="EMBL" id="LMTR01000012">
    <property type="protein sequence ID" value="KWT72387.1"/>
    <property type="molecule type" value="Genomic_DNA"/>
</dbReference>